<dbReference type="InterPro" id="IPR035895">
    <property type="entry name" value="HPr-like_sf"/>
</dbReference>
<comment type="caution">
    <text evidence="5">The sequence shown here is derived from an EMBL/GenBank/DDBJ whole genome shotgun (WGS) entry which is preliminary data.</text>
</comment>
<proteinExistence type="predicted"/>
<dbReference type="Proteomes" id="UP001299265">
    <property type="component" value="Unassembled WGS sequence"/>
</dbReference>
<evidence type="ECO:0000313" key="5">
    <source>
        <dbReference type="EMBL" id="MCD2493570.1"/>
    </source>
</evidence>
<reference evidence="5 6" key="1">
    <citation type="submission" date="2021-11" db="EMBL/GenBank/DDBJ databases">
        <title>Lacrimispora sp. nov. NSJ-141 isolated from human feces.</title>
        <authorList>
            <person name="Abdugheni R."/>
        </authorList>
    </citation>
    <scope>NUCLEOTIDE SEQUENCE [LARGE SCALE GENOMIC DNA]</scope>
    <source>
        <strain evidence="5 6">NSJ-141</strain>
    </source>
</reference>
<dbReference type="Gene3D" id="3.30.1340.10">
    <property type="entry name" value="HPr-like"/>
    <property type="match status" value="1"/>
</dbReference>
<dbReference type="EMBL" id="JAJNOR010000010">
    <property type="protein sequence ID" value="MCD2493570.1"/>
    <property type="molecule type" value="Genomic_DNA"/>
</dbReference>
<accession>A0AAP2W9N5</accession>
<dbReference type="PANTHER" id="PTHR33705:SF2">
    <property type="entry name" value="PHOSPHOCARRIER PROTEIN NPR"/>
    <property type="match status" value="1"/>
</dbReference>
<keyword evidence="6" id="KW-1185">Reference proteome</keyword>
<sequence>MKSFTYVITDEVGIHARPAGVLAKEAKVLDSKVFLEANGKKAEATRLLAVMGMGVKKGTEITVTVEGGDEETAAEKLEAFFKANL</sequence>
<dbReference type="SUPFAM" id="SSF55594">
    <property type="entry name" value="HPr-like"/>
    <property type="match status" value="1"/>
</dbReference>
<evidence type="ECO:0000256" key="2">
    <source>
        <dbReference type="ARBA" id="ARBA00022490"/>
    </source>
</evidence>
<dbReference type="RefSeq" id="WP_231063418.1">
    <property type="nucleotide sequence ID" value="NZ_JAJNOR010000010.1"/>
</dbReference>
<dbReference type="AlphaFoldDB" id="A0AAP2W9N5"/>
<dbReference type="InterPro" id="IPR000032">
    <property type="entry name" value="HPr-like"/>
</dbReference>
<name>A0AAP2W9N5_9FIRM</name>
<keyword evidence="3" id="KW-0598">Phosphotransferase system</keyword>
<protein>
    <submittedName>
        <fullName evidence="5">HPr family phosphocarrier protein</fullName>
    </submittedName>
</protein>
<dbReference type="Pfam" id="PF00381">
    <property type="entry name" value="PTS-HPr"/>
    <property type="match status" value="1"/>
</dbReference>
<evidence type="ECO:0000256" key="3">
    <source>
        <dbReference type="ARBA" id="ARBA00022683"/>
    </source>
</evidence>
<dbReference type="GO" id="GO:0005737">
    <property type="term" value="C:cytoplasm"/>
    <property type="evidence" value="ECO:0007669"/>
    <property type="project" value="UniProtKB-SubCell"/>
</dbReference>
<dbReference type="GO" id="GO:0009401">
    <property type="term" value="P:phosphoenolpyruvate-dependent sugar phosphotransferase system"/>
    <property type="evidence" value="ECO:0007669"/>
    <property type="project" value="UniProtKB-KW"/>
</dbReference>
<dbReference type="CDD" id="cd00367">
    <property type="entry name" value="PTS-HPr_like"/>
    <property type="match status" value="1"/>
</dbReference>
<feature type="domain" description="HPr" evidence="4">
    <location>
        <begin position="1"/>
        <end position="85"/>
    </location>
</feature>
<dbReference type="PRINTS" id="PR00107">
    <property type="entry name" value="PHOSPHOCPHPR"/>
</dbReference>
<dbReference type="PROSITE" id="PS51350">
    <property type="entry name" value="PTS_HPR_DOM"/>
    <property type="match status" value="1"/>
</dbReference>
<dbReference type="InterPro" id="IPR050399">
    <property type="entry name" value="HPr"/>
</dbReference>
<keyword evidence="2" id="KW-0963">Cytoplasm</keyword>
<organism evidence="5 6">
    <name type="scientific">Lientehia hominis</name>
    <dbReference type="NCBI Taxonomy" id="2897778"/>
    <lineage>
        <taxon>Bacteria</taxon>
        <taxon>Bacillati</taxon>
        <taxon>Bacillota</taxon>
        <taxon>Clostridia</taxon>
        <taxon>Lachnospirales</taxon>
        <taxon>Lachnospiraceae</taxon>
        <taxon>Lientehia</taxon>
    </lineage>
</organism>
<comment type="subcellular location">
    <subcellularLocation>
        <location evidence="1">Cytoplasm</location>
    </subcellularLocation>
</comment>
<evidence type="ECO:0000256" key="1">
    <source>
        <dbReference type="ARBA" id="ARBA00004496"/>
    </source>
</evidence>
<gene>
    <name evidence="5" type="ORF">LQE92_13225</name>
</gene>
<dbReference type="PANTHER" id="PTHR33705">
    <property type="entry name" value="PHOSPHOCARRIER PROTEIN HPR"/>
    <property type="match status" value="1"/>
</dbReference>
<dbReference type="NCBIfam" id="TIGR01003">
    <property type="entry name" value="PTS_HPr_family"/>
    <property type="match status" value="1"/>
</dbReference>
<evidence type="ECO:0000259" key="4">
    <source>
        <dbReference type="PROSITE" id="PS51350"/>
    </source>
</evidence>
<evidence type="ECO:0000313" key="6">
    <source>
        <dbReference type="Proteomes" id="UP001299265"/>
    </source>
</evidence>